<proteinExistence type="predicted"/>
<dbReference type="EMBL" id="OD565628">
    <property type="protein sequence ID" value="CAD7442239.1"/>
    <property type="molecule type" value="Genomic_DNA"/>
</dbReference>
<evidence type="ECO:0000313" key="1">
    <source>
        <dbReference type="EMBL" id="CAD7442239.1"/>
    </source>
</evidence>
<name>A0A7R9HZS6_9NEOP</name>
<protein>
    <recommendedName>
        <fullName evidence="2">GPI transamidase component PIG-T</fullName>
    </recommendedName>
</protein>
<dbReference type="GO" id="GO:0042765">
    <property type="term" value="C:GPI-anchor transamidase complex"/>
    <property type="evidence" value="ECO:0007669"/>
    <property type="project" value="InterPro"/>
</dbReference>
<organism evidence="1">
    <name type="scientific">Timema bartmani</name>
    <dbReference type="NCBI Taxonomy" id="61472"/>
    <lineage>
        <taxon>Eukaryota</taxon>
        <taxon>Metazoa</taxon>
        <taxon>Ecdysozoa</taxon>
        <taxon>Arthropoda</taxon>
        <taxon>Hexapoda</taxon>
        <taxon>Insecta</taxon>
        <taxon>Pterygota</taxon>
        <taxon>Neoptera</taxon>
        <taxon>Polyneoptera</taxon>
        <taxon>Phasmatodea</taxon>
        <taxon>Timematodea</taxon>
        <taxon>Timematoidea</taxon>
        <taxon>Timematidae</taxon>
        <taxon>Timema</taxon>
    </lineage>
</organism>
<dbReference type="AlphaFoldDB" id="A0A7R9HZS6"/>
<dbReference type="GO" id="GO:0016255">
    <property type="term" value="P:attachment of GPI anchor to protein"/>
    <property type="evidence" value="ECO:0007669"/>
    <property type="project" value="InterPro"/>
</dbReference>
<gene>
    <name evidence="1" type="ORF">TBIB3V08_LOCUS4678</name>
</gene>
<reference evidence="1" key="1">
    <citation type="submission" date="2020-11" db="EMBL/GenBank/DDBJ databases">
        <authorList>
            <person name="Tran Van P."/>
        </authorList>
    </citation>
    <scope>NUCLEOTIDE SEQUENCE</scope>
</reference>
<dbReference type="InterPro" id="IPR007245">
    <property type="entry name" value="PIG-T"/>
</dbReference>
<dbReference type="Pfam" id="PF04113">
    <property type="entry name" value="Gpi16"/>
    <property type="match status" value="2"/>
</dbReference>
<accession>A0A7R9HZS6</accession>
<evidence type="ECO:0008006" key="2">
    <source>
        <dbReference type="Google" id="ProtNLM"/>
    </source>
</evidence>
<dbReference type="PANTHER" id="PTHR12959">
    <property type="entry name" value="GPI TRANSAMIDASE COMPONENT PIG-T-RELATED"/>
    <property type="match status" value="1"/>
</dbReference>
<dbReference type="PANTHER" id="PTHR12959:SF11">
    <property type="entry name" value="GPI TRANSAMIDASE COMPONENT PIG-T"/>
    <property type="match status" value="1"/>
</dbReference>
<sequence>MYITFGISQKDYFDEELLLKPLPSGHVYAYFQFTTLWDVDPKVTSFQHCHLFPRALGEIVGRYNVQELHITLTEGLWRYENWGYPVFDAAPGAELWAWFKEDTQNVDEAWKELTSALSGLLCASLNFIDAANSLSPELTLRPAGVVDNKPVNSSYLRYATLPREIVCTENLTPWKKLLPCDSKDSSCSKMSVELRQTVSLVYDIVIVGAGSRDWSMRKLFGMGLGGACPLATMSNIYIDITSNKTETPFQLVPQASAVTTSIRGGYETRLAVYDVKSLKISSMFNVAVVHTQTPQVFNINSPPVLFANRYIVGYGQERGGIVTKLHNNHWKSLDIVYLENIPWFLPVYFHTLKIVANGKEIKPVMKRYIPGKERTRPYYLEVALKLPGRSVTEISIDFDYVFLKWQEYPPDANHGFYIGAAIITALLPVGKNYTGLPQDGSTITSSFNATREGYLVQLRTETLIITLPTPDFSMPYNVICLACTVVALAFGPLHNITTKSGREGERRGVALQPTKVSFRTNKNRRITENVDGASYWTEGESFVVRLGRKEAVEKRGRGGGGDSRFIASACTPERQRSSSVCFRPQLPVLQSAVACRDRHTQVCAENVRSR</sequence>